<proteinExistence type="predicted"/>
<gene>
    <name evidence="2" type="ORF">HINF_LOCUS3772</name>
    <name evidence="3" type="ORF">HINF_LOCUS50439</name>
</gene>
<feature type="coiled-coil region" evidence="1">
    <location>
        <begin position="304"/>
        <end position="331"/>
    </location>
</feature>
<dbReference type="EMBL" id="CATOUU010000094">
    <property type="protein sequence ID" value="CAI9916127.1"/>
    <property type="molecule type" value="Genomic_DNA"/>
</dbReference>
<dbReference type="AlphaFoldDB" id="A0AA86NAM4"/>
<protein>
    <submittedName>
        <fullName evidence="3">Hypothetical_protein</fullName>
    </submittedName>
</protein>
<reference evidence="2" key="1">
    <citation type="submission" date="2023-06" db="EMBL/GenBank/DDBJ databases">
        <authorList>
            <person name="Kurt Z."/>
        </authorList>
    </citation>
    <scope>NUCLEOTIDE SEQUENCE</scope>
</reference>
<feature type="coiled-coil region" evidence="1">
    <location>
        <begin position="470"/>
        <end position="511"/>
    </location>
</feature>
<evidence type="ECO:0000256" key="1">
    <source>
        <dbReference type="SAM" id="Coils"/>
    </source>
</evidence>
<accession>A0AA86NAM4</accession>
<keyword evidence="1" id="KW-0175">Coiled coil</keyword>
<feature type="coiled-coil region" evidence="1">
    <location>
        <begin position="23"/>
        <end position="110"/>
    </location>
</feature>
<name>A0AA86NAM4_9EUKA</name>
<keyword evidence="4" id="KW-1185">Reference proteome</keyword>
<dbReference type="EMBL" id="CAXDID020000242">
    <property type="protein sequence ID" value="CAL6062874.1"/>
    <property type="molecule type" value="Genomic_DNA"/>
</dbReference>
<evidence type="ECO:0000313" key="3">
    <source>
        <dbReference type="EMBL" id="CAL6062874.1"/>
    </source>
</evidence>
<comment type="caution">
    <text evidence="2">The sequence shown here is derived from an EMBL/GenBank/DDBJ whole genome shotgun (WGS) entry which is preliminary data.</text>
</comment>
<sequence>MEEEIPIKLPQILKKMTLMHAENVRLKKQIMHAEEAIQQSEQAVRAKAELELVLKQTQDQISEVQSITNSLQSENAKLRQQLIQRELLAKMEEQQQLAKMKAQLDKYELQQIDNQALISNLQKQLNINELALNNVKINTQKQIDAETKRLTQQNKELKTQLDDIMFRTGYKLDQDRIPYNLYETAIRDLRKSLKEQIEFRDQLQKRTDEVIETARDAESTHNEIVRELQEDVQNKIKKVADPLREHNRYLQEQYDTLISRTAADMQKIVKSNQQEHQQLIQSIEVFRQENITLQTKNTDLTELSQKQETQIAQISQAMQAQKRKLETLTHEKVYLQMILQDYQQEQQFDPQDILISKINNERELRQKFQENQLENQQIRLKLTTLQKVVKDKENAFSDILQQKQTFEDQANFYYKKLNEQNLKLEEYQKMTQVKYCEHLQGLMSVMRQQQDQMQRRFDIVNKEFSKYKHLDQDKDMLDKMQIKVDQVESTNSILHKKVEILEQQLNQYRENKKTDVLIGMLEPEKQEVAKRFSTQTPK</sequence>
<dbReference type="Proteomes" id="UP001642409">
    <property type="component" value="Unassembled WGS sequence"/>
</dbReference>
<reference evidence="3 4" key="2">
    <citation type="submission" date="2024-07" db="EMBL/GenBank/DDBJ databases">
        <authorList>
            <person name="Akdeniz Z."/>
        </authorList>
    </citation>
    <scope>NUCLEOTIDE SEQUENCE [LARGE SCALE GENOMIC DNA]</scope>
</reference>
<evidence type="ECO:0000313" key="2">
    <source>
        <dbReference type="EMBL" id="CAI9916127.1"/>
    </source>
</evidence>
<feature type="coiled-coil region" evidence="1">
    <location>
        <begin position="186"/>
        <end position="220"/>
    </location>
</feature>
<organism evidence="2">
    <name type="scientific">Hexamita inflata</name>
    <dbReference type="NCBI Taxonomy" id="28002"/>
    <lineage>
        <taxon>Eukaryota</taxon>
        <taxon>Metamonada</taxon>
        <taxon>Diplomonadida</taxon>
        <taxon>Hexamitidae</taxon>
        <taxon>Hexamitinae</taxon>
        <taxon>Hexamita</taxon>
    </lineage>
</organism>
<evidence type="ECO:0000313" key="4">
    <source>
        <dbReference type="Proteomes" id="UP001642409"/>
    </source>
</evidence>